<dbReference type="Proteomes" id="UP000887540">
    <property type="component" value="Unplaced"/>
</dbReference>
<reference evidence="4" key="1">
    <citation type="submission" date="2022-11" db="UniProtKB">
        <authorList>
            <consortium name="WormBaseParasite"/>
        </authorList>
    </citation>
    <scope>IDENTIFICATION</scope>
</reference>
<dbReference type="PROSITE" id="PS50041">
    <property type="entry name" value="C_TYPE_LECTIN_2"/>
    <property type="match status" value="2"/>
</dbReference>
<dbReference type="AlphaFoldDB" id="A0A914EGE9"/>
<dbReference type="CDD" id="cd00037">
    <property type="entry name" value="CLECT"/>
    <property type="match status" value="2"/>
</dbReference>
<dbReference type="InterPro" id="IPR016186">
    <property type="entry name" value="C-type_lectin-like/link_sf"/>
</dbReference>
<evidence type="ECO:0000256" key="1">
    <source>
        <dbReference type="SAM" id="SignalP"/>
    </source>
</evidence>
<proteinExistence type="predicted"/>
<evidence type="ECO:0000259" key="2">
    <source>
        <dbReference type="PROSITE" id="PS50041"/>
    </source>
</evidence>
<dbReference type="InterPro" id="IPR001304">
    <property type="entry name" value="C-type_lectin-like"/>
</dbReference>
<feature type="signal peptide" evidence="1">
    <location>
        <begin position="1"/>
        <end position="19"/>
    </location>
</feature>
<dbReference type="Gene3D" id="3.10.100.10">
    <property type="entry name" value="Mannose-Binding Protein A, subunit A"/>
    <property type="match status" value="2"/>
</dbReference>
<dbReference type="InterPro" id="IPR016187">
    <property type="entry name" value="CTDL_fold"/>
</dbReference>
<sequence length="337" mass="38430">MLTYLLLAAIFLLHQESLACPEGTIEGLTPDVCYFFSVKKADWRDAETECISYGGHLASVGSAFENNFLQAQAKKAFSNDVTYYLGGSTQYALEIFNHIYQWAWIDGTPFSYQNFAPGQQPGKYQFGYLYANIQSGQWYSDFNLTQTPRYYVCRLPNGKVDCDHGAYYYLNNKCYWASSGLTYSEDTQSCQNNSGNLASIHSDLDNNIVTLYSDFNDLESPFIGLHQVDGKWVWLDGSTYNYSNWEDGVEPSFPDTMCVIMVEKYWAGGGEIACEIFPEFTNAGVCEKAVQVTSVKHVSEMRQDKKLRISREGLRRRQEKKIATKKGQKDFFLQNRK</sequence>
<keyword evidence="1" id="KW-0732">Signal</keyword>
<dbReference type="SUPFAM" id="SSF56436">
    <property type="entry name" value="C-type lectin-like"/>
    <property type="match status" value="2"/>
</dbReference>
<keyword evidence="3" id="KW-1185">Reference proteome</keyword>
<accession>A0A914EGE9</accession>
<dbReference type="InterPro" id="IPR050111">
    <property type="entry name" value="C-type_lectin/snaclec_domain"/>
</dbReference>
<feature type="domain" description="C-type lectin" evidence="2">
    <location>
        <begin position="170"/>
        <end position="266"/>
    </location>
</feature>
<feature type="chain" id="PRO_5037286560" evidence="1">
    <location>
        <begin position="20"/>
        <end position="337"/>
    </location>
</feature>
<evidence type="ECO:0000313" key="3">
    <source>
        <dbReference type="Proteomes" id="UP000887540"/>
    </source>
</evidence>
<dbReference type="SMART" id="SM00034">
    <property type="entry name" value="CLECT"/>
    <property type="match status" value="2"/>
</dbReference>
<organism evidence="3 4">
    <name type="scientific">Acrobeloides nanus</name>
    <dbReference type="NCBI Taxonomy" id="290746"/>
    <lineage>
        <taxon>Eukaryota</taxon>
        <taxon>Metazoa</taxon>
        <taxon>Ecdysozoa</taxon>
        <taxon>Nematoda</taxon>
        <taxon>Chromadorea</taxon>
        <taxon>Rhabditida</taxon>
        <taxon>Tylenchina</taxon>
        <taxon>Cephalobomorpha</taxon>
        <taxon>Cephaloboidea</taxon>
        <taxon>Cephalobidae</taxon>
        <taxon>Acrobeloides</taxon>
    </lineage>
</organism>
<dbReference type="PANTHER" id="PTHR22803">
    <property type="entry name" value="MANNOSE, PHOSPHOLIPASE, LECTIN RECEPTOR RELATED"/>
    <property type="match status" value="1"/>
</dbReference>
<protein>
    <submittedName>
        <fullName evidence="4">C-type lectin domain-containing protein</fullName>
    </submittedName>
</protein>
<evidence type="ECO:0000313" key="4">
    <source>
        <dbReference type="WBParaSite" id="ACRNAN_scaffold7694.g20580.t1"/>
    </source>
</evidence>
<dbReference type="WBParaSite" id="ACRNAN_scaffold7694.g20580.t1">
    <property type="protein sequence ID" value="ACRNAN_scaffold7694.g20580.t1"/>
    <property type="gene ID" value="ACRNAN_scaffold7694.g20580"/>
</dbReference>
<feature type="domain" description="C-type lectin" evidence="2">
    <location>
        <begin position="29"/>
        <end position="138"/>
    </location>
</feature>
<dbReference type="Pfam" id="PF00059">
    <property type="entry name" value="Lectin_C"/>
    <property type="match status" value="2"/>
</dbReference>
<name>A0A914EGE9_9BILA</name>